<keyword evidence="3" id="KW-0963">Cytoplasm</keyword>
<evidence type="ECO:0000256" key="3">
    <source>
        <dbReference type="ARBA" id="ARBA00022490"/>
    </source>
</evidence>
<feature type="region of interest" description="Disordered" evidence="7">
    <location>
        <begin position="14"/>
        <end position="55"/>
    </location>
</feature>
<keyword evidence="5" id="KW-0863">Zinc-finger</keyword>
<evidence type="ECO:0000256" key="4">
    <source>
        <dbReference type="ARBA" id="ARBA00022723"/>
    </source>
</evidence>
<keyword evidence="5" id="KW-0862">Zinc</keyword>
<evidence type="ECO:0000256" key="5">
    <source>
        <dbReference type="ARBA" id="ARBA00022771"/>
    </source>
</evidence>
<dbReference type="PROSITE" id="PS51795">
    <property type="entry name" value="ZF_FLZ"/>
    <property type="match status" value="1"/>
</dbReference>
<comment type="subcellular location">
    <subcellularLocation>
        <location evidence="1">Cytoplasm</location>
    </subcellularLocation>
</comment>
<keyword evidence="10" id="KW-1185">Reference proteome</keyword>
<sequence length="150" mass="16495">MVGLSVVLEGSMSSTTSNINSTSSQVLNKTSMMKTSPTSPTPSSPNPFSKRGTSLSTSDWSGFLYHCFLCKEKLLPGKDIYMYKGDRGFCSEECRWRQMHMDEEEGKTRNPKTKKRDNCSLVAINPQLLDSPSSAGSQKGGSKRSNGFAY</sequence>
<feature type="zinc finger region" description="FLZ-type" evidence="6">
    <location>
        <begin position="62"/>
        <end position="106"/>
    </location>
</feature>
<evidence type="ECO:0000256" key="1">
    <source>
        <dbReference type="ARBA" id="ARBA00004496"/>
    </source>
</evidence>
<feature type="domain" description="FLZ-type" evidence="8">
    <location>
        <begin position="62"/>
        <end position="106"/>
    </location>
</feature>
<feature type="region of interest" description="Disordered" evidence="7">
    <location>
        <begin position="125"/>
        <end position="150"/>
    </location>
</feature>
<dbReference type="Pfam" id="PF04570">
    <property type="entry name" value="zf-FLZ"/>
    <property type="match status" value="1"/>
</dbReference>
<dbReference type="PANTHER" id="PTHR33059">
    <property type="entry name" value="FCS-LIKE ZINC FINGER 5"/>
    <property type="match status" value="1"/>
</dbReference>
<name>A0AAV3S0H7_LITER</name>
<comment type="caution">
    <text evidence="9">The sequence shown here is derived from an EMBL/GenBank/DDBJ whole genome shotgun (WGS) entry which is preliminary data.</text>
</comment>
<evidence type="ECO:0000313" key="9">
    <source>
        <dbReference type="EMBL" id="GAA0186275.1"/>
    </source>
</evidence>
<dbReference type="InterPro" id="IPR007650">
    <property type="entry name" value="Zf-FLZ_dom"/>
</dbReference>
<dbReference type="EMBL" id="BAABME010013529">
    <property type="protein sequence ID" value="GAA0186275.1"/>
    <property type="molecule type" value="Genomic_DNA"/>
</dbReference>
<keyword evidence="4" id="KW-0479">Metal-binding</keyword>
<evidence type="ECO:0000259" key="8">
    <source>
        <dbReference type="PROSITE" id="PS51795"/>
    </source>
</evidence>
<evidence type="ECO:0000256" key="6">
    <source>
        <dbReference type="PROSITE-ProRule" id="PRU01131"/>
    </source>
</evidence>
<dbReference type="GO" id="GO:0008270">
    <property type="term" value="F:zinc ion binding"/>
    <property type="evidence" value="ECO:0007669"/>
    <property type="project" value="UniProtKB-KW"/>
</dbReference>
<feature type="compositionally biased region" description="Low complexity" evidence="7">
    <location>
        <begin position="14"/>
        <end position="38"/>
    </location>
</feature>
<evidence type="ECO:0000256" key="2">
    <source>
        <dbReference type="ARBA" id="ARBA00009374"/>
    </source>
</evidence>
<evidence type="ECO:0000256" key="7">
    <source>
        <dbReference type="SAM" id="MobiDB-lite"/>
    </source>
</evidence>
<reference evidence="9 10" key="1">
    <citation type="submission" date="2024-01" db="EMBL/GenBank/DDBJ databases">
        <title>The complete chloroplast genome sequence of Lithospermum erythrorhizon: insights into the phylogenetic relationship among Boraginaceae species and the maternal lineages of purple gromwells.</title>
        <authorList>
            <person name="Okada T."/>
            <person name="Watanabe K."/>
        </authorList>
    </citation>
    <scope>NUCLEOTIDE SEQUENCE [LARGE SCALE GENOMIC DNA]</scope>
</reference>
<dbReference type="PANTHER" id="PTHR33059:SF84">
    <property type="entry name" value="FCS-LIKE ZINC FINGER 15"/>
    <property type="match status" value="1"/>
</dbReference>
<gene>
    <name evidence="9" type="ORF">LIER_33563</name>
</gene>
<accession>A0AAV3S0H7</accession>
<evidence type="ECO:0000313" key="10">
    <source>
        <dbReference type="Proteomes" id="UP001454036"/>
    </source>
</evidence>
<comment type="similarity">
    <text evidence="2">Belongs to the FLZ family.</text>
</comment>
<protein>
    <recommendedName>
        <fullName evidence="8">FLZ-type domain-containing protein</fullName>
    </recommendedName>
</protein>
<organism evidence="9 10">
    <name type="scientific">Lithospermum erythrorhizon</name>
    <name type="common">Purple gromwell</name>
    <name type="synonym">Lithospermum officinale var. erythrorhizon</name>
    <dbReference type="NCBI Taxonomy" id="34254"/>
    <lineage>
        <taxon>Eukaryota</taxon>
        <taxon>Viridiplantae</taxon>
        <taxon>Streptophyta</taxon>
        <taxon>Embryophyta</taxon>
        <taxon>Tracheophyta</taxon>
        <taxon>Spermatophyta</taxon>
        <taxon>Magnoliopsida</taxon>
        <taxon>eudicotyledons</taxon>
        <taxon>Gunneridae</taxon>
        <taxon>Pentapetalae</taxon>
        <taxon>asterids</taxon>
        <taxon>lamiids</taxon>
        <taxon>Boraginales</taxon>
        <taxon>Boraginaceae</taxon>
        <taxon>Boraginoideae</taxon>
        <taxon>Lithospermeae</taxon>
        <taxon>Lithospermum</taxon>
    </lineage>
</organism>
<dbReference type="GO" id="GO:0005737">
    <property type="term" value="C:cytoplasm"/>
    <property type="evidence" value="ECO:0007669"/>
    <property type="project" value="UniProtKB-SubCell"/>
</dbReference>
<dbReference type="AlphaFoldDB" id="A0AAV3S0H7"/>
<feature type="compositionally biased region" description="Polar residues" evidence="7">
    <location>
        <begin position="128"/>
        <end position="137"/>
    </location>
</feature>
<dbReference type="Proteomes" id="UP001454036">
    <property type="component" value="Unassembled WGS sequence"/>
</dbReference>
<proteinExistence type="inferred from homology"/>